<dbReference type="STRING" id="570521.SAMN04488508_11261"/>
<keyword evidence="3 7" id="KW-1134">Transmembrane beta strand</keyword>
<evidence type="ECO:0000313" key="10">
    <source>
        <dbReference type="EMBL" id="SHJ62287.1"/>
    </source>
</evidence>
<evidence type="ECO:0000256" key="8">
    <source>
        <dbReference type="SAM" id="SignalP"/>
    </source>
</evidence>
<feature type="signal peptide" evidence="8">
    <location>
        <begin position="1"/>
        <end position="23"/>
    </location>
</feature>
<keyword evidence="4 7" id="KW-0812">Transmembrane</keyword>
<keyword evidence="8" id="KW-0732">Signal</keyword>
<dbReference type="Proteomes" id="UP000184432">
    <property type="component" value="Unassembled WGS sequence"/>
</dbReference>
<feature type="chain" id="PRO_5012183900" evidence="8">
    <location>
        <begin position="24"/>
        <end position="1007"/>
    </location>
</feature>
<evidence type="ECO:0000256" key="7">
    <source>
        <dbReference type="PROSITE-ProRule" id="PRU01360"/>
    </source>
</evidence>
<dbReference type="GO" id="GO:0009279">
    <property type="term" value="C:cell outer membrane"/>
    <property type="evidence" value="ECO:0007669"/>
    <property type="project" value="UniProtKB-SubCell"/>
</dbReference>
<dbReference type="Gene3D" id="2.170.130.10">
    <property type="entry name" value="TonB-dependent receptor, plug domain"/>
    <property type="match status" value="1"/>
</dbReference>
<dbReference type="SUPFAM" id="SSF56935">
    <property type="entry name" value="Porins"/>
    <property type="match status" value="1"/>
</dbReference>
<dbReference type="InterPro" id="IPR037066">
    <property type="entry name" value="Plug_dom_sf"/>
</dbReference>
<gene>
    <name evidence="10" type="ORF">SAMN04488508_11261</name>
</gene>
<dbReference type="InterPro" id="IPR023997">
    <property type="entry name" value="TonB-dep_OMP_SusC/RagA_CS"/>
</dbReference>
<dbReference type="FunFam" id="2.170.130.10:FF:000008">
    <property type="entry name" value="SusC/RagA family TonB-linked outer membrane protein"/>
    <property type="match status" value="1"/>
</dbReference>
<dbReference type="EMBL" id="FQYP01000012">
    <property type="protein sequence ID" value="SHJ62287.1"/>
    <property type="molecule type" value="Genomic_DNA"/>
</dbReference>
<dbReference type="PROSITE" id="PS52016">
    <property type="entry name" value="TONB_DEPENDENT_REC_3"/>
    <property type="match status" value="1"/>
</dbReference>
<keyword evidence="6 7" id="KW-0998">Cell outer membrane</keyword>
<protein>
    <submittedName>
        <fullName evidence="10">Iron complex outermembrane recepter protein</fullName>
    </submittedName>
</protein>
<evidence type="ECO:0000313" key="11">
    <source>
        <dbReference type="Proteomes" id="UP000184432"/>
    </source>
</evidence>
<dbReference type="InterPro" id="IPR008969">
    <property type="entry name" value="CarboxyPept-like_regulatory"/>
</dbReference>
<dbReference type="RefSeq" id="WP_073321331.1">
    <property type="nucleotide sequence ID" value="NZ_FQYP01000012.1"/>
</dbReference>
<dbReference type="SUPFAM" id="SSF49464">
    <property type="entry name" value="Carboxypeptidase regulatory domain-like"/>
    <property type="match status" value="1"/>
</dbReference>
<comment type="subcellular location">
    <subcellularLocation>
        <location evidence="1 7">Cell outer membrane</location>
        <topology evidence="1 7">Multi-pass membrane protein</topology>
    </subcellularLocation>
</comment>
<evidence type="ECO:0000256" key="5">
    <source>
        <dbReference type="ARBA" id="ARBA00023136"/>
    </source>
</evidence>
<dbReference type="Gene3D" id="2.60.40.1120">
    <property type="entry name" value="Carboxypeptidase-like, regulatory domain"/>
    <property type="match status" value="1"/>
</dbReference>
<sequence>MKSMILKRLIFLLIFLSGGMMSAQITVSGVVSDANGPIPGINVIVKGTNQGASTDFDGKYTIDNVAEDAIIVFSYIGFRTQEVAVNGQTTINVTMSENAAELDEVVVVGYGSVRKSDATGAIDAIQAEKFKEVAAASPAQLLRGKVSGVQVTTASGEPGAGVNIRVRGSASLRSGNNPLIVIDGVPIDGGNVSAGGASPFGRTAPRNPLNFINQNDIQSINILKDASATAIYGSRGANGVILITTKKGRSIEPSITFNTSFGVSTLARDIDLLSPEAFVSTAQNDPNITVNDLGGRSYDWTDVILRDAIQVNNDISISQNSERSSYRLSLGATSQEGIVKDTGLDKYTVSFNSNTKYYDDKLTIDVNALVTSLKDEAEAFASDAGFTGDLFSAALRWNPTRPLFQPDGSYTFVDNQSNLNPQELLDSYKDFTNTLRILGNVSATLKLGQHLEYKFLFGVDRTTSERKSQLLPTFDFQDLAVTDPDSGEERLGRADVSTTNSFSRIFENTLTYRNTFWNDLNFNAILGYSFYDYNFDGNSVIARGFVESQTDLINNLEGAVQTEIRIDDPDDGNRFNEVFRNSYDVQSFFGRINGDYKRLLYTATFRVDGSSKFGENEQYGFFPSVGLGYKVFEGEEGLLNNLKVRGSWGITGNQEFPVNSAVEIGEFTGNGGFATVTAANPDLKWEETTSFGIGVDFSAFSDKLSGSIDYFTRETENLLFIKTLEANQPGPSVRQFINLDGTLDNSGLELSLNYNVYQSENLSFDISANAAFLGNEVNIPGIFEPTGFVNGQGLSGAFTQVIATGEDLYNYFLLDFRGFDENGVSLYTGPDGTPVSDGTAVPVLIDAQPLPTVNFGFSTNLSYKNWDFNTTWYGVAGNYIYNNTTNALFSRGVFNAGNNVPGDIANTDQAVGDPLAASTRFLEKGDFLRLSNVTIGYNFNDAILETLKLKSARIYATGSNLFVITSYSGFDPEVDAATAFGRVSQFGVDYLSYPRSTNFSLGLSVSF</sequence>
<dbReference type="NCBIfam" id="TIGR04057">
    <property type="entry name" value="SusC_RagA_signa"/>
    <property type="match status" value="1"/>
</dbReference>
<dbReference type="AlphaFoldDB" id="A0A1M6KTJ9"/>
<dbReference type="InterPro" id="IPR012910">
    <property type="entry name" value="Plug_dom"/>
</dbReference>
<evidence type="ECO:0000256" key="4">
    <source>
        <dbReference type="ARBA" id="ARBA00022692"/>
    </source>
</evidence>
<accession>A0A1M6KTJ9</accession>
<dbReference type="InterPro" id="IPR023996">
    <property type="entry name" value="TonB-dep_OMP_SusC/RagA"/>
</dbReference>
<dbReference type="NCBIfam" id="TIGR04056">
    <property type="entry name" value="OMP_RagA_SusC"/>
    <property type="match status" value="1"/>
</dbReference>
<evidence type="ECO:0000256" key="1">
    <source>
        <dbReference type="ARBA" id="ARBA00004571"/>
    </source>
</evidence>
<name>A0A1M6KTJ9_9FLAO</name>
<dbReference type="Pfam" id="PF13715">
    <property type="entry name" value="CarbopepD_reg_2"/>
    <property type="match status" value="1"/>
</dbReference>
<feature type="domain" description="TonB-dependent receptor plug" evidence="9">
    <location>
        <begin position="115"/>
        <end position="240"/>
    </location>
</feature>
<dbReference type="Gene3D" id="2.40.170.20">
    <property type="entry name" value="TonB-dependent receptor, beta-barrel domain"/>
    <property type="match status" value="1"/>
</dbReference>
<evidence type="ECO:0000256" key="6">
    <source>
        <dbReference type="ARBA" id="ARBA00023237"/>
    </source>
</evidence>
<dbReference type="InterPro" id="IPR039426">
    <property type="entry name" value="TonB-dep_rcpt-like"/>
</dbReference>
<evidence type="ECO:0000256" key="3">
    <source>
        <dbReference type="ARBA" id="ARBA00022452"/>
    </source>
</evidence>
<evidence type="ECO:0000259" key="9">
    <source>
        <dbReference type="Pfam" id="PF07715"/>
    </source>
</evidence>
<evidence type="ECO:0000256" key="2">
    <source>
        <dbReference type="ARBA" id="ARBA00022448"/>
    </source>
</evidence>
<keyword evidence="11" id="KW-1185">Reference proteome</keyword>
<dbReference type="Pfam" id="PF07715">
    <property type="entry name" value="Plug"/>
    <property type="match status" value="1"/>
</dbReference>
<keyword evidence="2 7" id="KW-0813">Transport</keyword>
<reference evidence="11" key="1">
    <citation type="submission" date="2016-11" db="EMBL/GenBank/DDBJ databases">
        <authorList>
            <person name="Varghese N."/>
            <person name="Submissions S."/>
        </authorList>
    </citation>
    <scope>NUCLEOTIDE SEQUENCE [LARGE SCALE GENOMIC DNA]</scope>
    <source>
        <strain evidence="11">DSM 22623</strain>
    </source>
</reference>
<comment type="similarity">
    <text evidence="7">Belongs to the TonB-dependent receptor family.</text>
</comment>
<keyword evidence="5 7" id="KW-0472">Membrane</keyword>
<dbReference type="InterPro" id="IPR036942">
    <property type="entry name" value="Beta-barrel_TonB_sf"/>
</dbReference>
<organism evidence="10 11">
    <name type="scientific">Aquimarina spongiae</name>
    <dbReference type="NCBI Taxonomy" id="570521"/>
    <lineage>
        <taxon>Bacteria</taxon>
        <taxon>Pseudomonadati</taxon>
        <taxon>Bacteroidota</taxon>
        <taxon>Flavobacteriia</taxon>
        <taxon>Flavobacteriales</taxon>
        <taxon>Flavobacteriaceae</taxon>
        <taxon>Aquimarina</taxon>
    </lineage>
</organism>
<proteinExistence type="inferred from homology"/>